<protein>
    <recommendedName>
        <fullName evidence="2">Fibronectin type-III domain-containing protein</fullName>
    </recommendedName>
</protein>
<dbReference type="Gene3D" id="2.60.120.290">
    <property type="entry name" value="Spermadhesin, CUB domain"/>
    <property type="match status" value="1"/>
</dbReference>
<gene>
    <name evidence="3" type="ORF">SDC9_83030</name>
</gene>
<sequence length="883" mass="91857">MTSLKFIYLLCGIIFLFTGPKAMAQVTLYSEDFSNTLLDNKGQNGTTYDMSGVTNWSINVANGGFGSGLGDAFKQLSSAFYVHDADGSSEASACWWYSTVIDISCYTNVTLSADLIRSVNSNSGLYVRMYYSLNGGAWTAVGTAYNGGAAAGSVNKSVAGLSGNSIQIRIGYWGTSSTGSMGHDNVLITGVEGYPTLQASGLTLTNYTGTSIDLSWTNNSGDKVLVIAKPVSASLVDPVKGISYAASNTYGMGNTTGPNNYVVYDGTGNSVTITGLTAGTDYDFAVYAYNSYCPWYNTNELFGSTLCTPPATTCSGVSISGITANSMNISWTNGNGDATLVVARPTSSAGIDPVSGTVYTANPVFGAGSITGTNNYVVYSGTGTGFTLSGLTSSTSYSIAVYTYYSANNCYNTSEAVNSATTLTLSAPYEMDNINGSIIYTCSGSFTDAGGAAGNYGNNENYTATFCSSSGLPLKFDFSTAGSFDIDVPGDTLYFYDGFSASGTPIAILTYLDDNTQTTYSSQLVINTLSPVVTVRWKSNSSGTDAGWSASISCGNPPVCASNPPASDIFGQATPMCNISNYCGTTATYYGEDTPYNLIGGGDCPVPDDGIFGATIENNSWLKFEALSTTATFNFNVFGASCGSSIQAGVLAFNTATSQFSLKSPCSLTDAGQLGTFTLTATGLTIGEVYYLMIDGYAGDLCDYTIGVNTGVAVVNAGPDQVVCTSSATLSATSTLTAGIWEVVSGSGTFADPTSPATTVSGLGSGVNVFSWTSSTSLCGTLTDQVVVTSTICLPVTLTEFSASCLSPEVVEISWTTASETNCNYFVVERSENSFDFVPVRVVPGAGNSNSLQHYSITDTLISSVTEYFRLRQVDYDGTASVS</sequence>
<dbReference type="InterPro" id="IPR035914">
    <property type="entry name" value="Sperma_CUB_dom_sf"/>
</dbReference>
<dbReference type="Gene3D" id="2.60.40.10">
    <property type="entry name" value="Immunoglobulins"/>
    <property type="match status" value="2"/>
</dbReference>
<feature type="domain" description="Fibronectin type-III" evidence="2">
    <location>
        <begin position="196"/>
        <end position="294"/>
    </location>
</feature>
<evidence type="ECO:0000313" key="3">
    <source>
        <dbReference type="EMBL" id="MPM36434.1"/>
    </source>
</evidence>
<dbReference type="InterPro" id="IPR003961">
    <property type="entry name" value="FN3_dom"/>
</dbReference>
<evidence type="ECO:0000256" key="1">
    <source>
        <dbReference type="ARBA" id="ARBA00022737"/>
    </source>
</evidence>
<dbReference type="PANTHER" id="PTHR46708:SF2">
    <property type="entry name" value="FIBRONECTIN TYPE-III DOMAIN-CONTAINING PROTEIN"/>
    <property type="match status" value="1"/>
</dbReference>
<dbReference type="EMBL" id="VSSQ01007606">
    <property type="protein sequence ID" value="MPM36434.1"/>
    <property type="molecule type" value="Genomic_DNA"/>
</dbReference>
<organism evidence="3">
    <name type="scientific">bioreactor metagenome</name>
    <dbReference type="NCBI Taxonomy" id="1076179"/>
    <lineage>
        <taxon>unclassified sequences</taxon>
        <taxon>metagenomes</taxon>
        <taxon>ecological metagenomes</taxon>
    </lineage>
</organism>
<dbReference type="CDD" id="cd00063">
    <property type="entry name" value="FN3"/>
    <property type="match status" value="1"/>
</dbReference>
<evidence type="ECO:0000259" key="2">
    <source>
        <dbReference type="SMART" id="SM00060"/>
    </source>
</evidence>
<name>A0A644ZEY4_9ZZZZ</name>
<accession>A0A644ZEY4</accession>
<dbReference type="InterPro" id="IPR036116">
    <property type="entry name" value="FN3_sf"/>
</dbReference>
<comment type="caution">
    <text evidence="3">The sequence shown here is derived from an EMBL/GenBank/DDBJ whole genome shotgun (WGS) entry which is preliminary data.</text>
</comment>
<dbReference type="InterPro" id="IPR013783">
    <property type="entry name" value="Ig-like_fold"/>
</dbReference>
<reference evidence="3" key="1">
    <citation type="submission" date="2019-08" db="EMBL/GenBank/DDBJ databases">
        <authorList>
            <person name="Kucharzyk K."/>
            <person name="Murdoch R.W."/>
            <person name="Higgins S."/>
            <person name="Loffler F."/>
        </authorList>
    </citation>
    <scope>NUCLEOTIDE SEQUENCE</scope>
</reference>
<dbReference type="SUPFAM" id="SSF49854">
    <property type="entry name" value="Spermadhesin, CUB domain"/>
    <property type="match status" value="1"/>
</dbReference>
<feature type="domain" description="Fibronectin type-III" evidence="2">
    <location>
        <begin position="311"/>
        <end position="410"/>
    </location>
</feature>
<dbReference type="SMART" id="SM00060">
    <property type="entry name" value="FN3"/>
    <property type="match status" value="2"/>
</dbReference>
<proteinExistence type="predicted"/>
<dbReference type="SUPFAM" id="SSF49265">
    <property type="entry name" value="Fibronectin type III"/>
    <property type="match status" value="2"/>
</dbReference>
<keyword evidence="1" id="KW-0677">Repeat</keyword>
<dbReference type="InterPro" id="IPR050991">
    <property type="entry name" value="ECM_Regulatory_Proteins"/>
</dbReference>
<dbReference type="AlphaFoldDB" id="A0A644ZEY4"/>
<dbReference type="PANTHER" id="PTHR46708">
    <property type="entry name" value="TENASCIN"/>
    <property type="match status" value="1"/>
</dbReference>